<dbReference type="EMBL" id="BGZK01000264">
    <property type="protein sequence ID" value="GBP32762.1"/>
    <property type="molecule type" value="Genomic_DNA"/>
</dbReference>
<keyword evidence="2" id="KW-1185">Reference proteome</keyword>
<dbReference type="AlphaFoldDB" id="A0A4C1V3D7"/>
<reference evidence="1 2" key="1">
    <citation type="journal article" date="2019" name="Commun. Biol.">
        <title>The bagworm genome reveals a unique fibroin gene that provides high tensile strength.</title>
        <authorList>
            <person name="Kono N."/>
            <person name="Nakamura H."/>
            <person name="Ohtoshi R."/>
            <person name="Tomita M."/>
            <person name="Numata K."/>
            <person name="Arakawa K."/>
        </authorList>
    </citation>
    <scope>NUCLEOTIDE SEQUENCE [LARGE SCALE GENOMIC DNA]</scope>
</reference>
<proteinExistence type="predicted"/>
<gene>
    <name evidence="1" type="ORF">EVAR_18915_1</name>
</gene>
<organism evidence="1 2">
    <name type="scientific">Eumeta variegata</name>
    <name type="common">Bagworm moth</name>
    <name type="synonym">Eumeta japonica</name>
    <dbReference type="NCBI Taxonomy" id="151549"/>
    <lineage>
        <taxon>Eukaryota</taxon>
        <taxon>Metazoa</taxon>
        <taxon>Ecdysozoa</taxon>
        <taxon>Arthropoda</taxon>
        <taxon>Hexapoda</taxon>
        <taxon>Insecta</taxon>
        <taxon>Pterygota</taxon>
        <taxon>Neoptera</taxon>
        <taxon>Endopterygota</taxon>
        <taxon>Lepidoptera</taxon>
        <taxon>Glossata</taxon>
        <taxon>Ditrysia</taxon>
        <taxon>Tineoidea</taxon>
        <taxon>Psychidae</taxon>
        <taxon>Oiketicinae</taxon>
        <taxon>Eumeta</taxon>
    </lineage>
</organism>
<sequence>MLFERGENMTECDVLIEGEEVDQVKEFVYLGSLLTNDAFAAAVRDDTINKSTAETAPNRTINEMMRHHPGENSHRLDSGRVYASVIREPVLINDRAVLEMHDPLRTLHTARGVHRRACRGLESRQFPIATVVGRPRSYGLTH</sequence>
<evidence type="ECO:0000313" key="2">
    <source>
        <dbReference type="Proteomes" id="UP000299102"/>
    </source>
</evidence>
<dbReference type="OrthoDB" id="425681at2759"/>
<name>A0A4C1V3D7_EUMVA</name>
<comment type="caution">
    <text evidence="1">The sequence shown here is derived from an EMBL/GenBank/DDBJ whole genome shotgun (WGS) entry which is preliminary data.</text>
</comment>
<protein>
    <submittedName>
        <fullName evidence="1">Uncharacterized protein</fullName>
    </submittedName>
</protein>
<evidence type="ECO:0000313" key="1">
    <source>
        <dbReference type="EMBL" id="GBP32762.1"/>
    </source>
</evidence>
<dbReference type="Proteomes" id="UP000299102">
    <property type="component" value="Unassembled WGS sequence"/>
</dbReference>
<accession>A0A4C1V3D7</accession>